<evidence type="ECO:0000256" key="1">
    <source>
        <dbReference type="ARBA" id="ARBA00009437"/>
    </source>
</evidence>
<comment type="caution">
    <text evidence="6">The sequence shown here is derived from an EMBL/GenBank/DDBJ whole genome shotgun (WGS) entry which is preliminary data.</text>
</comment>
<gene>
    <name evidence="6" type="ORF">OEG82_06700</name>
</gene>
<keyword evidence="4" id="KW-0804">Transcription</keyword>
<dbReference type="RefSeq" id="WP_267611657.1">
    <property type="nucleotide sequence ID" value="NZ_JAOVZQ010000001.1"/>
</dbReference>
<keyword evidence="2" id="KW-0805">Transcription regulation</keyword>
<dbReference type="EMBL" id="JAOVZQ010000001">
    <property type="protein sequence ID" value="MCY0093707.1"/>
    <property type="molecule type" value="Genomic_DNA"/>
</dbReference>
<dbReference type="Pfam" id="PF00126">
    <property type="entry name" value="HTH_1"/>
    <property type="match status" value="1"/>
</dbReference>
<sequence>MIKSQITLKQLEAFVCVVDMGSFRKAAAVLGTTQPNISNRISTLEDSIGIVLMHRDAGSVRLSEKGEALLATARQVLWNAEAFLEVAERQDLIADRMRLGVTELIASTWLHVFLRRFREAYPSVAVELEVELSTGIEQKLAAGQIDLALQTGPFLHESTDSLALGTCPYIWIAPPELIARTGPKTRLAELLLTPVLIHARHTLASKELLKFAETRKLATDRIVFSSSLASCVQMAVDGMGAALLPAALVREQIESGTLVVLDCDWHPKPLEFFARFNGAKVSRFVEAAARLAVEVATGSGGRINSIDHPS</sequence>
<comment type="similarity">
    <text evidence="1">Belongs to the LysR transcriptional regulatory family.</text>
</comment>
<organism evidence="6 7">
    <name type="scientific">Hoeflea ulvae</name>
    <dbReference type="NCBI Taxonomy" id="2983764"/>
    <lineage>
        <taxon>Bacteria</taxon>
        <taxon>Pseudomonadati</taxon>
        <taxon>Pseudomonadota</taxon>
        <taxon>Alphaproteobacteria</taxon>
        <taxon>Hyphomicrobiales</taxon>
        <taxon>Rhizobiaceae</taxon>
        <taxon>Hoeflea</taxon>
    </lineage>
</organism>
<dbReference type="InterPro" id="IPR000847">
    <property type="entry name" value="LysR_HTH_N"/>
</dbReference>
<reference evidence="6" key="1">
    <citation type="submission" date="2022-10" db="EMBL/GenBank/DDBJ databases">
        <title>Hoeflea sp. J2-29, isolated from marine algae.</title>
        <authorList>
            <person name="Kristyanto S."/>
            <person name="Kim J.M."/>
            <person name="Jeon C.O."/>
        </authorList>
    </citation>
    <scope>NUCLEOTIDE SEQUENCE</scope>
    <source>
        <strain evidence="6">J2-29</strain>
    </source>
</reference>
<evidence type="ECO:0000256" key="4">
    <source>
        <dbReference type="ARBA" id="ARBA00023163"/>
    </source>
</evidence>
<feature type="domain" description="HTH lysR-type" evidence="5">
    <location>
        <begin position="6"/>
        <end position="63"/>
    </location>
</feature>
<dbReference type="PRINTS" id="PR00039">
    <property type="entry name" value="HTHLYSR"/>
</dbReference>
<dbReference type="Gene3D" id="1.10.10.10">
    <property type="entry name" value="Winged helix-like DNA-binding domain superfamily/Winged helix DNA-binding domain"/>
    <property type="match status" value="1"/>
</dbReference>
<accession>A0ABT3YDE1</accession>
<dbReference type="InterPro" id="IPR005119">
    <property type="entry name" value="LysR_subst-bd"/>
</dbReference>
<name>A0ABT3YDE1_9HYPH</name>
<dbReference type="SUPFAM" id="SSF46785">
    <property type="entry name" value="Winged helix' DNA-binding domain"/>
    <property type="match status" value="1"/>
</dbReference>
<keyword evidence="3" id="KW-0238">DNA-binding</keyword>
<dbReference type="Gene3D" id="3.40.190.290">
    <property type="match status" value="1"/>
</dbReference>
<evidence type="ECO:0000313" key="7">
    <source>
        <dbReference type="Proteomes" id="UP001081283"/>
    </source>
</evidence>
<dbReference type="SUPFAM" id="SSF53850">
    <property type="entry name" value="Periplasmic binding protein-like II"/>
    <property type="match status" value="1"/>
</dbReference>
<evidence type="ECO:0000256" key="2">
    <source>
        <dbReference type="ARBA" id="ARBA00023015"/>
    </source>
</evidence>
<dbReference type="PROSITE" id="PS50931">
    <property type="entry name" value="HTH_LYSR"/>
    <property type="match status" value="1"/>
</dbReference>
<dbReference type="CDD" id="cd05466">
    <property type="entry name" value="PBP2_LTTR_substrate"/>
    <property type="match status" value="1"/>
</dbReference>
<dbReference type="InterPro" id="IPR036390">
    <property type="entry name" value="WH_DNA-bd_sf"/>
</dbReference>
<proteinExistence type="inferred from homology"/>
<evidence type="ECO:0000256" key="3">
    <source>
        <dbReference type="ARBA" id="ARBA00023125"/>
    </source>
</evidence>
<protein>
    <submittedName>
        <fullName evidence="6">LysR family transcriptional regulator</fullName>
    </submittedName>
</protein>
<dbReference type="Proteomes" id="UP001081283">
    <property type="component" value="Unassembled WGS sequence"/>
</dbReference>
<dbReference type="Pfam" id="PF03466">
    <property type="entry name" value="LysR_substrate"/>
    <property type="match status" value="1"/>
</dbReference>
<evidence type="ECO:0000259" key="5">
    <source>
        <dbReference type="PROSITE" id="PS50931"/>
    </source>
</evidence>
<dbReference type="InterPro" id="IPR036388">
    <property type="entry name" value="WH-like_DNA-bd_sf"/>
</dbReference>
<dbReference type="PANTHER" id="PTHR30126">
    <property type="entry name" value="HTH-TYPE TRANSCRIPTIONAL REGULATOR"/>
    <property type="match status" value="1"/>
</dbReference>
<keyword evidence="7" id="KW-1185">Reference proteome</keyword>
<dbReference type="PANTHER" id="PTHR30126:SF77">
    <property type="entry name" value="TRANSCRIPTIONAL REGULATORY PROTEIN"/>
    <property type="match status" value="1"/>
</dbReference>
<evidence type="ECO:0000313" key="6">
    <source>
        <dbReference type="EMBL" id="MCY0093707.1"/>
    </source>
</evidence>